<evidence type="ECO:0000313" key="3">
    <source>
        <dbReference type="EMBL" id="HAW75147.1"/>
    </source>
</evidence>
<sequence>MIINSVNCVFSNVVSRLKRFLLIDELNLQAAEPTIWKMSVLRIILASGLLLTSAIVLHSSYQAYQQGLYYVIVLTAGFSLLLWSTLSLRKKQLRAASASLVLTIVLAGLCILFFTLDIASARYGLLFFFTLPIVLRLFYGNRVAIIGIVLNLVPYFLLVRNQPVAPLFGIDITLPETHTYLSSLVFLFFNICLPFAVIRVMSSLERQATLNQQQSQKLNKLVNRYQEIFNNGGTPSFFCDQQGKILQANRSARQLIKSYAPSCQYIQHLFEIKAPLSAGVKQQAHIVNNDNCVFEIQLASLLHHKKQLIHCFDVSSTTAKVKKFDAFKRQQYEKHYIDSLTGLKNHHFWKYSESAESLSFSNCVSLKLANLKEINLQYGHAQGDKVLAQAATLLESTLPSDVQLYHFPGAKFLLYSKSKRADFCTWLWQELPQYMQQSMASSSRFLPLIWRGGHTKVTRIKAIESIIESCSIALTQTSSDLPIFTFDSNTVKSIREHTQRKDRIKQLLEDGHLSLHLQPQVSMEETIIGFECLARLKEPNTGNILQPYQFIPIVEENNWHVLLTQKVVEGAIHLLEHWPSAMPKVPLAINLSGPELLNDVFYEKLLRRYSESPTLCAYLKLELTETSVLASHLDTKRRLTTLANIGATIIIDDFGTGHASLAQLIDISASVLKVDREFVDKIETSERHRKIVKMTLELARSLNMQTIAEGVETQAQLLVLKGMGFTLFQGYLYGKPGPIEQWQNQASPAEPTLVQENTLS</sequence>
<dbReference type="Gene3D" id="3.30.70.270">
    <property type="match status" value="1"/>
</dbReference>
<dbReference type="InterPro" id="IPR001633">
    <property type="entry name" value="EAL_dom"/>
</dbReference>
<name>A0A350P1I0_9ALTE</name>
<dbReference type="InterPro" id="IPR029787">
    <property type="entry name" value="Nucleotide_cyclase"/>
</dbReference>
<dbReference type="STRING" id="589873.EP12_02415"/>
<dbReference type="InterPro" id="IPR050706">
    <property type="entry name" value="Cyclic-di-GMP_PDE-like"/>
</dbReference>
<dbReference type="Proteomes" id="UP000263517">
    <property type="component" value="Unassembled WGS sequence"/>
</dbReference>
<feature type="transmembrane region" description="Helical" evidence="1">
    <location>
        <begin position="143"/>
        <end position="159"/>
    </location>
</feature>
<comment type="caution">
    <text evidence="3">The sequence shown here is derived from an EMBL/GenBank/DDBJ whole genome shotgun (WGS) entry which is preliminary data.</text>
</comment>
<feature type="transmembrane region" description="Helical" evidence="1">
    <location>
        <begin position="179"/>
        <end position="198"/>
    </location>
</feature>
<evidence type="ECO:0000313" key="4">
    <source>
        <dbReference type="EMBL" id="HBU51174.1"/>
    </source>
</evidence>
<dbReference type="PROSITE" id="PS50883">
    <property type="entry name" value="EAL"/>
    <property type="match status" value="1"/>
</dbReference>
<dbReference type="Proteomes" id="UP000264779">
    <property type="component" value="Unassembled WGS sequence"/>
</dbReference>
<dbReference type="GO" id="GO:0071111">
    <property type="term" value="F:cyclic-guanylate-specific phosphodiesterase activity"/>
    <property type="evidence" value="ECO:0007669"/>
    <property type="project" value="InterPro"/>
</dbReference>
<feature type="transmembrane region" description="Helical" evidence="1">
    <location>
        <begin position="67"/>
        <end position="86"/>
    </location>
</feature>
<dbReference type="Pfam" id="PF00990">
    <property type="entry name" value="GGDEF"/>
    <property type="match status" value="1"/>
</dbReference>
<dbReference type="Gene3D" id="3.20.20.450">
    <property type="entry name" value="EAL domain"/>
    <property type="match status" value="1"/>
</dbReference>
<dbReference type="PANTHER" id="PTHR33121:SF79">
    <property type="entry name" value="CYCLIC DI-GMP PHOSPHODIESTERASE PDED-RELATED"/>
    <property type="match status" value="1"/>
</dbReference>
<evidence type="ECO:0000256" key="1">
    <source>
        <dbReference type="SAM" id="Phobius"/>
    </source>
</evidence>
<dbReference type="InterPro" id="IPR000160">
    <property type="entry name" value="GGDEF_dom"/>
</dbReference>
<dbReference type="InterPro" id="IPR043128">
    <property type="entry name" value="Rev_trsase/Diguanyl_cyclase"/>
</dbReference>
<protein>
    <recommendedName>
        <fullName evidence="2">EAL domain-containing protein</fullName>
    </recommendedName>
</protein>
<dbReference type="RefSeq" id="WP_272965622.1">
    <property type="nucleotide sequence ID" value="NZ_CBFGHU010000080.1"/>
</dbReference>
<dbReference type="CDD" id="cd01948">
    <property type="entry name" value="EAL"/>
    <property type="match status" value="1"/>
</dbReference>
<proteinExistence type="predicted"/>
<gene>
    <name evidence="3" type="ORF">DCW74_05340</name>
    <name evidence="4" type="ORF">DEB45_07930</name>
</gene>
<dbReference type="EMBL" id="DONK01000116">
    <property type="protein sequence ID" value="HBU51174.1"/>
    <property type="molecule type" value="Genomic_DNA"/>
</dbReference>
<dbReference type="SUPFAM" id="SSF55073">
    <property type="entry name" value="Nucleotide cyclase"/>
    <property type="match status" value="1"/>
</dbReference>
<reference evidence="5 6" key="1">
    <citation type="journal article" date="2018" name="Nat. Biotechnol.">
        <title>A standardized bacterial taxonomy based on genome phylogeny substantially revises the tree of life.</title>
        <authorList>
            <person name="Parks D.H."/>
            <person name="Chuvochina M."/>
            <person name="Waite D.W."/>
            <person name="Rinke C."/>
            <person name="Skarshewski A."/>
            <person name="Chaumeil P.A."/>
            <person name="Hugenholtz P."/>
        </authorList>
    </citation>
    <scope>NUCLEOTIDE SEQUENCE [LARGE SCALE GENOMIC DNA]</scope>
    <source>
        <strain evidence="4">UBA11621</strain>
        <strain evidence="3">UBA11978</strain>
    </source>
</reference>
<accession>A0A350P1I0</accession>
<dbReference type="SMART" id="SM00052">
    <property type="entry name" value="EAL"/>
    <property type="match status" value="1"/>
</dbReference>
<dbReference type="AlphaFoldDB" id="A0A350P1I0"/>
<dbReference type="PANTHER" id="PTHR33121">
    <property type="entry name" value="CYCLIC DI-GMP PHOSPHODIESTERASE PDEF"/>
    <property type="match status" value="1"/>
</dbReference>
<feature type="transmembrane region" description="Helical" evidence="1">
    <location>
        <begin position="40"/>
        <end position="61"/>
    </location>
</feature>
<keyword evidence="1" id="KW-0812">Transmembrane</keyword>
<keyword evidence="1" id="KW-0472">Membrane</keyword>
<dbReference type="Pfam" id="PF00563">
    <property type="entry name" value="EAL"/>
    <property type="match status" value="1"/>
</dbReference>
<feature type="domain" description="EAL" evidence="2">
    <location>
        <begin position="497"/>
        <end position="750"/>
    </location>
</feature>
<evidence type="ECO:0000313" key="6">
    <source>
        <dbReference type="Proteomes" id="UP000264779"/>
    </source>
</evidence>
<feature type="transmembrane region" description="Helical" evidence="1">
    <location>
        <begin position="93"/>
        <end position="114"/>
    </location>
</feature>
<organism evidence="3 5">
    <name type="scientific">Alteromonas australica</name>
    <dbReference type="NCBI Taxonomy" id="589873"/>
    <lineage>
        <taxon>Bacteria</taxon>
        <taxon>Pseudomonadati</taxon>
        <taxon>Pseudomonadota</taxon>
        <taxon>Gammaproteobacteria</taxon>
        <taxon>Alteromonadales</taxon>
        <taxon>Alteromonadaceae</taxon>
        <taxon>Alteromonas/Salinimonas group</taxon>
        <taxon>Alteromonas</taxon>
    </lineage>
</organism>
<keyword evidence="1" id="KW-1133">Transmembrane helix</keyword>
<dbReference type="InterPro" id="IPR035919">
    <property type="entry name" value="EAL_sf"/>
</dbReference>
<dbReference type="EMBL" id="DNAN01000183">
    <property type="protein sequence ID" value="HAW75147.1"/>
    <property type="molecule type" value="Genomic_DNA"/>
</dbReference>
<evidence type="ECO:0000313" key="5">
    <source>
        <dbReference type="Proteomes" id="UP000263517"/>
    </source>
</evidence>
<dbReference type="SUPFAM" id="SSF141868">
    <property type="entry name" value="EAL domain-like"/>
    <property type="match status" value="1"/>
</dbReference>
<evidence type="ECO:0000259" key="2">
    <source>
        <dbReference type="PROSITE" id="PS50883"/>
    </source>
</evidence>